<proteinExistence type="predicted"/>
<dbReference type="Gene3D" id="3.30.70.270">
    <property type="match status" value="1"/>
</dbReference>
<comment type="caution">
    <text evidence="8">The sequence shown here is derived from an EMBL/GenBank/DDBJ whole genome shotgun (WGS) entry which is preliminary data.</text>
</comment>
<evidence type="ECO:0000259" key="7">
    <source>
        <dbReference type="PROSITE" id="PS50887"/>
    </source>
</evidence>
<evidence type="ECO:0000256" key="2">
    <source>
        <dbReference type="ARBA" id="ARBA00022741"/>
    </source>
</evidence>
<dbReference type="SUPFAM" id="SSF55073">
    <property type="entry name" value="Nucleotide cyclase"/>
    <property type="match status" value="1"/>
</dbReference>
<evidence type="ECO:0000259" key="6">
    <source>
        <dbReference type="PROSITE" id="PS50011"/>
    </source>
</evidence>
<keyword evidence="5" id="KW-0175">Coiled coil</keyword>
<evidence type="ECO:0000256" key="1">
    <source>
        <dbReference type="ARBA" id="ARBA00004167"/>
    </source>
</evidence>
<dbReference type="NCBIfam" id="TIGR00254">
    <property type="entry name" value="GGDEF"/>
    <property type="match status" value="1"/>
</dbReference>
<dbReference type="EMBL" id="BOPG01000122">
    <property type="protein sequence ID" value="GIJ64610.1"/>
    <property type="molecule type" value="Genomic_DNA"/>
</dbReference>
<keyword evidence="3 4" id="KW-0067">ATP-binding</keyword>
<dbReference type="SMART" id="SM00267">
    <property type="entry name" value="GGDEF"/>
    <property type="match status" value="1"/>
</dbReference>
<evidence type="ECO:0008006" key="10">
    <source>
        <dbReference type="Google" id="ProtNLM"/>
    </source>
</evidence>
<dbReference type="InterPro" id="IPR017441">
    <property type="entry name" value="Protein_kinase_ATP_BS"/>
</dbReference>
<dbReference type="SMART" id="SM00382">
    <property type="entry name" value="AAA"/>
    <property type="match status" value="1"/>
</dbReference>
<keyword evidence="9" id="KW-1185">Reference proteome</keyword>
<dbReference type="PROSITE" id="PS50011">
    <property type="entry name" value="PROTEIN_KINASE_DOM"/>
    <property type="match status" value="1"/>
</dbReference>
<dbReference type="InterPro" id="IPR041664">
    <property type="entry name" value="AAA_16"/>
</dbReference>
<dbReference type="CDD" id="cd01949">
    <property type="entry name" value="GGDEF"/>
    <property type="match status" value="1"/>
</dbReference>
<sequence length="1705" mass="181022">MGAGVEAVEALGRGANAAVYRVRRAGVEYALKTLNRVGDETALVDFCREAALLARVNHPGVPKVFDVAVAAGRPYLILEFVEGHPLTVRLRTGPLPVGEVMRLGADLASALHAAHGAGLVHRDVKPANVVITDSGRARLIDFGLAVSRVSSGGAARDVAAGTFDYAAPEQVGMLARPVDGRSDLYALGVLLFHCATGQLPFQADNVAALLALHATAAVPDPRRLRPDLPADLARLIIRLMAKDPDDRAQTAREVHEALAPDVGELAAVDALVGREDEQQRLAESWSLAQSGQGRVVLLEGPAGVGKSVLARQIGDTARSAGAAVLAGKCDLDSPLPLAPLRSAVDGYVRTVAALPAEPRAEAVAELRAAAGLDTGLLAPLSSGLAALLDAPPDAVVDRHEQFAAAVASLLCGLARRRGGLLLVLDDVQWLDLASREVLRRLAEELPKAPLLLLATTRDEADTADFVVDVGNRMDLRLPIRPLDGSAAARLVASHLAGCTVGREVVDELTARGRGNPLTILEYLHALIDAGALRPSWGTWRLDADRLHSVDLPTDVVELILARIDGLGGRAHEILTVAAALGSRFEPDVLAGVVAADPAPALAEAAGRGLLQLASDGCAFVHDRIREALLSTVDTEALRGLHRRIAAVLATRHRTDPSGVYELARHCAGGGVEHEPERLYRAGWAAGRLALAEHAPDAAVSFLESASAGAAAAGIRPASRFCESLAVAYLTCGDAASARRHLEPALEAETVPLRRAALLLHLAHAHRARWAVTDAIECVRDGLAELGRPMSRNPIRLGLSFAGFLSWWLLTGRRRPARRPVVGEEAERLRLNALLCRAGAAAAAMGMRIQLVLTFNARSIRGVHRLGPSVEYAMVYAGMGIMAAGLHLAGRKRKIFRVLSDMADGLGNPQVIAFLAWTEALANFVGGTGAIAQQAEVVERYGRWLEPDHYAQVVLMRVRDLTARGYASEAVALLENTRRRVATHADDQFFVLALAETTARSLLGQPVDAPASLSRLGEPGLEVAYELQLALTAIQLGVEQDDLGQQFEAALCVSDRLRISPTALWPECRMLLASAAYGRLAQCVRATGHRKRALLPTAAVAVRRLCRTAKDPLLRALHVVARASLSQLQDKPLRALAQLASAERALVLVDAPVVHFEAARVRARALRALGHDVLACQHAGQAAALAARHGWAARLRWIRAEFEVESPGTGSYTPDDDPTGDRYRRRLEALQQVSAAAAKVLDPQRLACVALDETLRILSAERAVLFLRDADGQLRPNLARTAAGELVELGGYSASLVEQVAASREPLIVTSGDEGAALGSQSTVIHGLRSIMIAPLELDGRLLGAVYLDSRVAKGMFTGEDIGILTAVACQVAVSLETARAAQLEAAVHAARQQRDTAEALREAMNELAATLDPEQVLDTLRAIVARLLVADRVCLLHREDGQLIVAPADTGPDSVDVASLALSGPRCGDATNQPAKLAALLDGVESWLVVPLATRGYGAGVLIAGSATPNRFGPAELDIATALAGQGGTAYANARLFAQVQQLATTDGLTGLYNRRHFTELATRQVDIAARNHRPLAAMMIDIDHFKAINDTYGHGAGDDVIRAVAAILRTKLREPDLTCRYGGEEYALVLSEMHNDPLEVAERLRVAVTGLAVPCPARAAPIRATVSIGVAELKPDDRLDTLLARADEALYRAKQAGRNTVKTG</sequence>
<comment type="subcellular location">
    <subcellularLocation>
        <location evidence="1">Membrane</location>
        <topology evidence="1">Single-pass membrane protein</topology>
    </subcellularLocation>
</comment>
<dbReference type="SUPFAM" id="SSF56112">
    <property type="entry name" value="Protein kinase-like (PK-like)"/>
    <property type="match status" value="1"/>
</dbReference>
<evidence type="ECO:0000313" key="9">
    <source>
        <dbReference type="Proteomes" id="UP000612585"/>
    </source>
</evidence>
<dbReference type="Pfam" id="PF13191">
    <property type="entry name" value="AAA_16"/>
    <property type="match status" value="1"/>
</dbReference>
<evidence type="ECO:0000313" key="8">
    <source>
        <dbReference type="EMBL" id="GIJ64610.1"/>
    </source>
</evidence>
<evidence type="ECO:0000256" key="3">
    <source>
        <dbReference type="ARBA" id="ARBA00022840"/>
    </source>
</evidence>
<dbReference type="InterPro" id="IPR029787">
    <property type="entry name" value="Nucleotide_cyclase"/>
</dbReference>
<dbReference type="Gene3D" id="1.10.510.10">
    <property type="entry name" value="Transferase(Phosphotransferase) domain 1"/>
    <property type="match status" value="1"/>
</dbReference>
<dbReference type="CDD" id="cd14014">
    <property type="entry name" value="STKc_PknB_like"/>
    <property type="match status" value="1"/>
</dbReference>
<dbReference type="SMART" id="SM00065">
    <property type="entry name" value="GAF"/>
    <property type="match status" value="2"/>
</dbReference>
<dbReference type="InterPro" id="IPR003593">
    <property type="entry name" value="AAA+_ATPase"/>
</dbReference>
<dbReference type="InterPro" id="IPR050469">
    <property type="entry name" value="Diguanylate_Cyclase"/>
</dbReference>
<dbReference type="Pfam" id="PF00069">
    <property type="entry name" value="Pkinase"/>
    <property type="match status" value="1"/>
</dbReference>
<dbReference type="FunFam" id="3.30.70.270:FF:000001">
    <property type="entry name" value="Diguanylate cyclase domain protein"/>
    <property type="match status" value="1"/>
</dbReference>
<dbReference type="Pfam" id="PF01590">
    <property type="entry name" value="GAF"/>
    <property type="match status" value="2"/>
</dbReference>
<dbReference type="PANTHER" id="PTHR45138">
    <property type="entry name" value="REGULATORY COMPONENTS OF SENSORY TRANSDUCTION SYSTEM"/>
    <property type="match status" value="1"/>
</dbReference>
<dbReference type="PROSITE" id="PS00107">
    <property type="entry name" value="PROTEIN_KINASE_ATP"/>
    <property type="match status" value="1"/>
</dbReference>
<keyword evidence="2 4" id="KW-0547">Nucleotide-binding</keyword>
<organism evidence="8 9">
    <name type="scientific">Virgisporangium aurantiacum</name>
    <dbReference type="NCBI Taxonomy" id="175570"/>
    <lineage>
        <taxon>Bacteria</taxon>
        <taxon>Bacillati</taxon>
        <taxon>Actinomycetota</taxon>
        <taxon>Actinomycetes</taxon>
        <taxon>Micromonosporales</taxon>
        <taxon>Micromonosporaceae</taxon>
        <taxon>Virgisporangium</taxon>
    </lineage>
</organism>
<gene>
    <name evidence="8" type="ORF">Vau01_121260</name>
</gene>
<dbReference type="InterPro" id="IPR027417">
    <property type="entry name" value="P-loop_NTPase"/>
</dbReference>
<dbReference type="InterPro" id="IPR000160">
    <property type="entry name" value="GGDEF_dom"/>
</dbReference>
<dbReference type="Gene3D" id="3.30.450.40">
    <property type="match status" value="2"/>
</dbReference>
<evidence type="ECO:0000256" key="4">
    <source>
        <dbReference type="PROSITE-ProRule" id="PRU10141"/>
    </source>
</evidence>
<dbReference type="InterPro" id="IPR043128">
    <property type="entry name" value="Rev_trsase/Diguanyl_cyclase"/>
</dbReference>
<dbReference type="GO" id="GO:0043709">
    <property type="term" value="P:cell adhesion involved in single-species biofilm formation"/>
    <property type="evidence" value="ECO:0007669"/>
    <property type="project" value="TreeGrafter"/>
</dbReference>
<evidence type="ECO:0000256" key="5">
    <source>
        <dbReference type="SAM" id="Coils"/>
    </source>
</evidence>
<reference evidence="8" key="1">
    <citation type="submission" date="2021-01" db="EMBL/GenBank/DDBJ databases">
        <title>Whole genome shotgun sequence of Virgisporangium aurantiacum NBRC 16421.</title>
        <authorList>
            <person name="Komaki H."/>
            <person name="Tamura T."/>
        </authorList>
    </citation>
    <scope>NUCLEOTIDE SEQUENCE</scope>
    <source>
        <strain evidence="8">NBRC 16421</strain>
    </source>
</reference>
<dbReference type="InterPro" id="IPR011009">
    <property type="entry name" value="Kinase-like_dom_sf"/>
</dbReference>
<dbReference type="InterPro" id="IPR029016">
    <property type="entry name" value="GAF-like_dom_sf"/>
</dbReference>
<dbReference type="Pfam" id="PF00990">
    <property type="entry name" value="GGDEF"/>
    <property type="match status" value="1"/>
</dbReference>
<accession>A0A8J3ZND6</accession>
<dbReference type="InterPro" id="IPR000719">
    <property type="entry name" value="Prot_kinase_dom"/>
</dbReference>
<dbReference type="Gene3D" id="3.40.50.300">
    <property type="entry name" value="P-loop containing nucleotide triphosphate hydrolases"/>
    <property type="match status" value="1"/>
</dbReference>
<dbReference type="GO" id="GO:1902201">
    <property type="term" value="P:negative regulation of bacterial-type flagellum-dependent cell motility"/>
    <property type="evidence" value="ECO:0007669"/>
    <property type="project" value="TreeGrafter"/>
</dbReference>
<dbReference type="GO" id="GO:0005524">
    <property type="term" value="F:ATP binding"/>
    <property type="evidence" value="ECO:0007669"/>
    <property type="project" value="UniProtKB-UniRule"/>
</dbReference>
<dbReference type="Proteomes" id="UP000612585">
    <property type="component" value="Unassembled WGS sequence"/>
</dbReference>
<dbReference type="PANTHER" id="PTHR45138:SF9">
    <property type="entry name" value="DIGUANYLATE CYCLASE DGCM-RELATED"/>
    <property type="match status" value="1"/>
</dbReference>
<dbReference type="PROSITE" id="PS50887">
    <property type="entry name" value="GGDEF"/>
    <property type="match status" value="1"/>
</dbReference>
<dbReference type="InterPro" id="IPR008271">
    <property type="entry name" value="Ser/Thr_kinase_AS"/>
</dbReference>
<dbReference type="SUPFAM" id="SSF52540">
    <property type="entry name" value="P-loop containing nucleoside triphosphate hydrolases"/>
    <property type="match status" value="1"/>
</dbReference>
<dbReference type="GO" id="GO:0052621">
    <property type="term" value="F:diguanylate cyclase activity"/>
    <property type="evidence" value="ECO:0007669"/>
    <property type="project" value="TreeGrafter"/>
</dbReference>
<protein>
    <recommendedName>
        <fullName evidence="10">Non-specific serine/threonine protein kinase</fullName>
    </recommendedName>
</protein>
<feature type="binding site" evidence="4">
    <location>
        <position position="32"/>
    </location>
    <ligand>
        <name>ATP</name>
        <dbReference type="ChEBI" id="CHEBI:30616"/>
    </ligand>
</feature>
<name>A0A8J3ZND6_9ACTN</name>
<dbReference type="GO" id="GO:0005886">
    <property type="term" value="C:plasma membrane"/>
    <property type="evidence" value="ECO:0007669"/>
    <property type="project" value="TreeGrafter"/>
</dbReference>
<dbReference type="GO" id="GO:0004672">
    <property type="term" value="F:protein kinase activity"/>
    <property type="evidence" value="ECO:0007669"/>
    <property type="project" value="InterPro"/>
</dbReference>
<feature type="coiled-coil region" evidence="5">
    <location>
        <begin position="1380"/>
        <end position="1410"/>
    </location>
</feature>
<dbReference type="InterPro" id="IPR003018">
    <property type="entry name" value="GAF"/>
</dbReference>
<dbReference type="SMART" id="SM00220">
    <property type="entry name" value="S_TKc"/>
    <property type="match status" value="1"/>
</dbReference>
<dbReference type="PROSITE" id="PS00108">
    <property type="entry name" value="PROTEIN_KINASE_ST"/>
    <property type="match status" value="1"/>
</dbReference>
<feature type="domain" description="Protein kinase" evidence="6">
    <location>
        <begin position="5"/>
        <end position="258"/>
    </location>
</feature>
<dbReference type="SUPFAM" id="SSF55781">
    <property type="entry name" value="GAF domain-like"/>
    <property type="match status" value="2"/>
</dbReference>
<feature type="domain" description="GGDEF" evidence="7">
    <location>
        <begin position="1574"/>
        <end position="1705"/>
    </location>
</feature>
<dbReference type="Gene3D" id="3.30.200.20">
    <property type="entry name" value="Phosphorylase Kinase, domain 1"/>
    <property type="match status" value="1"/>
</dbReference>